<protein>
    <submittedName>
        <fullName evidence="1">Uncharacterized protein</fullName>
    </submittedName>
</protein>
<comment type="caution">
    <text evidence="1">The sequence shown here is derived from an EMBL/GenBank/DDBJ whole genome shotgun (WGS) entry which is preliminary data.</text>
</comment>
<proteinExistence type="predicted"/>
<dbReference type="AlphaFoldDB" id="A0A2V4UFH0"/>
<dbReference type="Proteomes" id="UP000247746">
    <property type="component" value="Unassembled WGS sequence"/>
</dbReference>
<organism evidence="1 2">
    <name type="scientific">Psychrobacter fozii</name>
    <dbReference type="NCBI Taxonomy" id="198480"/>
    <lineage>
        <taxon>Bacteria</taxon>
        <taxon>Pseudomonadati</taxon>
        <taxon>Pseudomonadota</taxon>
        <taxon>Gammaproteobacteria</taxon>
        <taxon>Moraxellales</taxon>
        <taxon>Moraxellaceae</taxon>
        <taxon>Psychrobacter</taxon>
    </lineage>
</organism>
<dbReference type="RefSeq" id="WP_110923166.1">
    <property type="nucleotide sequence ID" value="NZ_QJSU01000005.1"/>
</dbReference>
<name>A0A2V4UFH0_9GAMM</name>
<reference evidence="1 2" key="1">
    <citation type="submission" date="2018-06" db="EMBL/GenBank/DDBJ databases">
        <title>Genomic Encyclopedia of Type Strains, Phase III (KMG-III): the genomes of soil and plant-associated and newly described type strains.</title>
        <authorList>
            <person name="Whitman W."/>
        </authorList>
    </citation>
    <scope>NUCLEOTIDE SEQUENCE [LARGE SCALE GENOMIC DNA]</scope>
    <source>
        <strain evidence="1 2">CECT 5889</strain>
    </source>
</reference>
<accession>A0A2V4UFH0</accession>
<evidence type="ECO:0000313" key="2">
    <source>
        <dbReference type="Proteomes" id="UP000247746"/>
    </source>
</evidence>
<dbReference type="EMBL" id="QJSU01000005">
    <property type="protein sequence ID" value="PYE38913.1"/>
    <property type="molecule type" value="Genomic_DNA"/>
</dbReference>
<gene>
    <name evidence="1" type="ORF">DFP82_10567</name>
</gene>
<sequence>MKVKEHMSATQLKNIINDRKHLNEKKVRYLFIFLEKYLENITPPETFEKSRYIYHTDDAIFYAIAYGRPDPYHRFAFLNDKFIVGVGVGYYHLELDFRGNINEPTDKDKKEVVNQLFDIVENADVFLLECMTRDNTTLEFVGV</sequence>
<keyword evidence="2" id="KW-1185">Reference proteome</keyword>
<evidence type="ECO:0000313" key="1">
    <source>
        <dbReference type="EMBL" id="PYE38913.1"/>
    </source>
</evidence>